<dbReference type="Proteomes" id="UP000266016">
    <property type="component" value="Unassembled WGS sequence"/>
</dbReference>
<feature type="transmembrane region" description="Helical" evidence="1">
    <location>
        <begin position="42"/>
        <end position="62"/>
    </location>
</feature>
<dbReference type="EMBL" id="QWVS01000065">
    <property type="protein sequence ID" value="RID81560.1"/>
    <property type="molecule type" value="Genomic_DNA"/>
</dbReference>
<dbReference type="Gene3D" id="2.50.20.10">
    <property type="entry name" value="Lipoprotein localisation LolA/LolB/LppX"/>
    <property type="match status" value="1"/>
</dbReference>
<reference evidence="2 3" key="1">
    <citation type="submission" date="2018-08" db="EMBL/GenBank/DDBJ databases">
        <title>Bacillus jemisoniae sp. nov., Bacillus chryseoplanitiae sp. nov., Bacillus resnikiae sp. nov., and Bacillus frankliniae sp. nov., isolated from Viking spacecraft and associated surfaces.</title>
        <authorList>
            <person name="Seuylemezian A."/>
            <person name="Vaishampayan P."/>
        </authorList>
    </citation>
    <scope>NUCLEOTIDE SEQUENCE [LARGE SCALE GENOMIC DNA]</scope>
    <source>
        <strain evidence="2 3">MA001</strain>
    </source>
</reference>
<dbReference type="AlphaFoldDB" id="A0A398B0P7"/>
<accession>A0A398B0P7</accession>
<keyword evidence="1" id="KW-0472">Membrane</keyword>
<evidence type="ECO:0000256" key="1">
    <source>
        <dbReference type="SAM" id="Phobius"/>
    </source>
</evidence>
<protein>
    <recommendedName>
        <fullName evidence="4">Outer membrane lipoprotein carrier protein LolA</fullName>
    </recommendedName>
</protein>
<dbReference type="SUPFAM" id="SSF89392">
    <property type="entry name" value="Prokaryotic lipoproteins and lipoprotein localization factors"/>
    <property type="match status" value="1"/>
</dbReference>
<organism evidence="2 3">
    <name type="scientific">Peribacillus asahii</name>
    <dbReference type="NCBI Taxonomy" id="228899"/>
    <lineage>
        <taxon>Bacteria</taxon>
        <taxon>Bacillati</taxon>
        <taxon>Bacillota</taxon>
        <taxon>Bacilli</taxon>
        <taxon>Bacillales</taxon>
        <taxon>Bacillaceae</taxon>
        <taxon>Peribacillus</taxon>
    </lineage>
</organism>
<dbReference type="InterPro" id="IPR029046">
    <property type="entry name" value="LolA/LolB/LppX"/>
</dbReference>
<evidence type="ECO:0000313" key="2">
    <source>
        <dbReference type="EMBL" id="RID81560.1"/>
    </source>
</evidence>
<evidence type="ECO:0000313" key="3">
    <source>
        <dbReference type="Proteomes" id="UP000266016"/>
    </source>
</evidence>
<name>A0A398B0P7_9BACI</name>
<dbReference type="RefSeq" id="WP_119118999.1">
    <property type="nucleotide sequence ID" value="NZ_QWVS01000065.1"/>
</dbReference>
<keyword evidence="1" id="KW-1133">Transmembrane helix</keyword>
<proteinExistence type="predicted"/>
<evidence type="ECO:0008006" key="4">
    <source>
        <dbReference type="Google" id="ProtNLM"/>
    </source>
</evidence>
<keyword evidence="3" id="KW-1185">Reference proteome</keyword>
<sequence>MERKLKKTLHKAANQYKFTDNVNIQSVINKKGRKPFNGGFKLNYVVAPLIAVTILGLGAWNIPSVNAAISETIEKAINLIVSDNYSELEDNLNQMPPTLAHMAIEINPEGRKRTSYLSGEKEYSKYENGDYTVSDGKSVGQFDKEKNTFTIWKYDRPSQSFEEEYFKTVDESKIQSLGTDAFLGRTVDKYLINGSSELWFDQETKLILREFSVSGNQRVEDSKVIDIKFNVEVDESFFEVKAPKGAKVIESTDPY</sequence>
<keyword evidence="1" id="KW-0812">Transmembrane</keyword>
<comment type="caution">
    <text evidence="2">The sequence shown here is derived from an EMBL/GenBank/DDBJ whole genome shotgun (WGS) entry which is preliminary data.</text>
</comment>
<gene>
    <name evidence="2" type="ORF">D1953_20445</name>
</gene>